<dbReference type="GO" id="GO:0031048">
    <property type="term" value="P:regulatory ncRNA-mediated heterochromatin formation"/>
    <property type="evidence" value="ECO:0007669"/>
    <property type="project" value="TreeGrafter"/>
</dbReference>
<dbReference type="PANTHER" id="PTHR13471:SF0">
    <property type="entry name" value="NUCLEAR EXOSOME REGULATOR NRDE2"/>
    <property type="match status" value="1"/>
</dbReference>
<dbReference type="GO" id="GO:1902369">
    <property type="term" value="P:negative regulation of RNA catabolic process"/>
    <property type="evidence" value="ECO:0007669"/>
    <property type="project" value="TreeGrafter"/>
</dbReference>
<dbReference type="EMBL" id="KZ819287">
    <property type="protein sequence ID" value="PWN99833.1"/>
    <property type="molecule type" value="Genomic_DNA"/>
</dbReference>
<proteinExistence type="inferred from homology"/>
<organism evidence="6 7">
    <name type="scientific">Tilletiopsis washingtonensis</name>
    <dbReference type="NCBI Taxonomy" id="58919"/>
    <lineage>
        <taxon>Eukaryota</taxon>
        <taxon>Fungi</taxon>
        <taxon>Dikarya</taxon>
        <taxon>Basidiomycota</taxon>
        <taxon>Ustilaginomycotina</taxon>
        <taxon>Exobasidiomycetes</taxon>
        <taxon>Entylomatales</taxon>
        <taxon>Entylomatales incertae sedis</taxon>
        <taxon>Tilletiopsis</taxon>
    </lineage>
</organism>
<feature type="compositionally biased region" description="Basic and acidic residues" evidence="5">
    <location>
        <begin position="23"/>
        <end position="34"/>
    </location>
</feature>
<feature type="region of interest" description="Disordered" evidence="5">
    <location>
        <begin position="293"/>
        <end position="356"/>
    </location>
</feature>
<evidence type="ECO:0000313" key="6">
    <source>
        <dbReference type="EMBL" id="PWN99833.1"/>
    </source>
</evidence>
<feature type="compositionally biased region" description="Basic and acidic residues" evidence="5">
    <location>
        <begin position="83"/>
        <end position="137"/>
    </location>
</feature>
<feature type="compositionally biased region" description="Basic and acidic residues" evidence="5">
    <location>
        <begin position="41"/>
        <end position="75"/>
    </location>
</feature>
<feature type="compositionally biased region" description="Basic and acidic residues" evidence="5">
    <location>
        <begin position="1184"/>
        <end position="1199"/>
    </location>
</feature>
<feature type="region of interest" description="Disordered" evidence="5">
    <location>
        <begin position="1184"/>
        <end position="1203"/>
    </location>
</feature>
<feature type="region of interest" description="Disordered" evidence="5">
    <location>
        <begin position="1"/>
        <end position="188"/>
    </location>
</feature>
<evidence type="ECO:0000256" key="5">
    <source>
        <dbReference type="SAM" id="MobiDB-lite"/>
    </source>
</evidence>
<dbReference type="InterPro" id="IPR013633">
    <property type="entry name" value="NRDE-2"/>
</dbReference>
<gene>
    <name evidence="6" type="ORF">FA09DRAFT_359227</name>
</gene>
<dbReference type="Gene3D" id="1.25.40.10">
    <property type="entry name" value="Tetratricopeptide repeat domain"/>
    <property type="match status" value="2"/>
</dbReference>
<protein>
    <recommendedName>
        <fullName evidence="8">DUF1740-domain-containing protein</fullName>
    </recommendedName>
</protein>
<dbReference type="GeneID" id="37272623"/>
<dbReference type="Proteomes" id="UP000245946">
    <property type="component" value="Unassembled WGS sequence"/>
</dbReference>
<name>A0A316ZHT3_9BASI</name>
<dbReference type="RefSeq" id="XP_025600112.1">
    <property type="nucleotide sequence ID" value="XM_025745079.1"/>
</dbReference>
<dbReference type="PANTHER" id="PTHR13471">
    <property type="entry name" value="TETRATRICOPEPTIDE-LIKE HELICAL"/>
    <property type="match status" value="1"/>
</dbReference>
<dbReference type="InterPro" id="IPR003107">
    <property type="entry name" value="HAT"/>
</dbReference>
<dbReference type="InterPro" id="IPR011990">
    <property type="entry name" value="TPR-like_helical_dom_sf"/>
</dbReference>
<evidence type="ECO:0000313" key="7">
    <source>
        <dbReference type="Proteomes" id="UP000245946"/>
    </source>
</evidence>
<evidence type="ECO:0008006" key="8">
    <source>
        <dbReference type="Google" id="ProtNLM"/>
    </source>
</evidence>
<comment type="similarity">
    <text evidence="2">Belongs to the NRDE2 family.</text>
</comment>
<evidence type="ECO:0000256" key="3">
    <source>
        <dbReference type="ARBA" id="ARBA00022737"/>
    </source>
</evidence>
<keyword evidence="7" id="KW-1185">Reference proteome</keyword>
<dbReference type="SMART" id="SM00386">
    <property type="entry name" value="HAT"/>
    <property type="match status" value="3"/>
</dbReference>
<dbReference type="Pfam" id="PF08424">
    <property type="entry name" value="NRDE-2"/>
    <property type="match status" value="1"/>
</dbReference>
<dbReference type="SUPFAM" id="SSF48452">
    <property type="entry name" value="TPR-like"/>
    <property type="match status" value="1"/>
</dbReference>
<sequence>MGDAPFVPSFGSFQAPPSLGEPSRSRHETEEERRERKRAKHERERDKERRREREREREKEREREREKERERERGRTHASGSRSGRDAERRGDVTHRPHNEREHERPRSRERIEARRADRHEPSSNKSHGRDRGHTEPSQKSVAGLSNSTQASQRKRPDREPLKAPAAVASSSRREARQPRAKNAQPIVTAPAAHAALDVCFIDTSGDPIAALYGGPEPSKVPKYRRCGAGSVLGLPRSLRITFASARRDGKELELAPNGQRRVRYTDESQAWQAHAQARRRLVPSCDAPEVPGDFVRIRSAPRDDAESSDEAGPSYRALGKAPRLSRSRSRSRSRTHESSDSDDSEASLGEDPTSSLRSRVAALDLRVRADPADGEAWLQLAEAQGDLAWSVGSEADAEAVMTSKQASKSGTSARQRRRAARDAQMSVLARALRAVPHDIELAVAHLLLGATVWPREQCEKEWRALLARRTSAEWASRLWKGYVAWRGTLSEALADMLQVLAEGLYELRVMSFAAQSAIDRQTLELGLVHLWAHAAHLLADAGFQERAFALVQAQLELTFCAPEEFETHRLDASSYASALESLEAFWDDELSRIGEEGAAGWRMHAQGNAAADPPPSTAPPVAVAQPSVDAGGAARWLAADRQRASMRRRPARTADTPIAEAGEEEVDPFALIFFSDLRDLLAAPISMPTVQAALLDAALVFLGLPAGMAVAGMASEHVSTPARSHHRLVADANFAARFWPPSLNGTAAPRALTYEVVGGEVMQPQRQSRLGDPFAAPVKLCPPRVDELFPSLRSETWARWFGLVDAGDMLAADVEAASFILDDLPPGVGGVPRTLARFALEEAARGHKAAKALARGELSVDRDNLLLWRAFARLEQNCGKVDAARLVYRSALAQAASKAAAPSGCEAPALWAAWAELEWEAGRARAAVTVLLAGADAELQGAPDDASLDAVLDTSTELQDASDFRIASARRTFETLLRAGSETQSILASVASCAALLEYLAGDGFESACALFELALAVLGDTDELDSTVERSPALEGIYLAQARFMWRHVASGSSFRPAQIRAALTRAVHCFPGNTVFVVLLAAHEMRSKAENHVRRTLERAVLLRNTALRAHSHEAEAETAWLLAIYCELNLNTYTFNEHAVRALFERALADDAPSTRASPLLWRLFVEFEVRIARSRVPLDQDDHMSDSDEEAYREARRRRRDAQGRLRKALERAKGVAYRAVRASPYQRELYLVFFDAPLREAMSSAELLDIGRLIGERQLRSHVPLEDYLSASDGAEAADAAPAALDADTADMLERRRLMPY</sequence>
<evidence type="ECO:0000256" key="4">
    <source>
        <dbReference type="ARBA" id="ARBA00023242"/>
    </source>
</evidence>
<keyword evidence="4" id="KW-0539">Nucleus</keyword>
<dbReference type="GO" id="GO:0071013">
    <property type="term" value="C:catalytic step 2 spliceosome"/>
    <property type="evidence" value="ECO:0007669"/>
    <property type="project" value="TreeGrafter"/>
</dbReference>
<accession>A0A316ZHT3</accession>
<evidence type="ECO:0000256" key="2">
    <source>
        <dbReference type="ARBA" id="ARBA00009265"/>
    </source>
</evidence>
<comment type="subcellular location">
    <subcellularLocation>
        <location evidence="1">Nucleus</location>
    </subcellularLocation>
</comment>
<keyword evidence="3" id="KW-0677">Repeat</keyword>
<dbReference type="GO" id="GO:0006396">
    <property type="term" value="P:RNA processing"/>
    <property type="evidence" value="ECO:0007669"/>
    <property type="project" value="InterPro"/>
</dbReference>
<feature type="compositionally biased region" description="Polar residues" evidence="5">
    <location>
        <begin position="138"/>
        <end position="152"/>
    </location>
</feature>
<dbReference type="OrthoDB" id="297219at2759"/>
<reference evidence="6 7" key="1">
    <citation type="journal article" date="2018" name="Mol. Biol. Evol.">
        <title>Broad Genomic Sampling Reveals a Smut Pathogenic Ancestry of the Fungal Clade Ustilaginomycotina.</title>
        <authorList>
            <person name="Kijpornyongpan T."/>
            <person name="Mondo S.J."/>
            <person name="Barry K."/>
            <person name="Sandor L."/>
            <person name="Lee J."/>
            <person name="Lipzen A."/>
            <person name="Pangilinan J."/>
            <person name="LaButti K."/>
            <person name="Hainaut M."/>
            <person name="Henrissat B."/>
            <person name="Grigoriev I.V."/>
            <person name="Spatafora J.W."/>
            <person name="Aime M.C."/>
        </authorList>
    </citation>
    <scope>NUCLEOTIDE SEQUENCE [LARGE SCALE GENOMIC DNA]</scope>
    <source>
        <strain evidence="6 7">MCA 4186</strain>
    </source>
</reference>
<evidence type="ECO:0000256" key="1">
    <source>
        <dbReference type="ARBA" id="ARBA00004123"/>
    </source>
</evidence>
<feature type="compositionally biased region" description="Basic residues" evidence="5">
    <location>
        <begin position="324"/>
        <end position="334"/>
    </location>
</feature>
<dbReference type="STRING" id="58919.A0A316ZHT3"/>